<proteinExistence type="predicted"/>
<dbReference type="AlphaFoldDB" id="A0A6B0U0T3"/>
<protein>
    <submittedName>
        <fullName evidence="1">Putative secreted protein</fullName>
    </submittedName>
</protein>
<name>A0A6B0U0T3_IXORI</name>
<reference evidence="1" key="1">
    <citation type="submission" date="2019-12" db="EMBL/GenBank/DDBJ databases">
        <title>An insight into the sialome of adult female Ixodes ricinus ticks feeding for 6 days.</title>
        <authorList>
            <person name="Perner J."/>
            <person name="Ribeiro J.M.C."/>
        </authorList>
    </citation>
    <scope>NUCLEOTIDE SEQUENCE</scope>
    <source>
        <strain evidence="1">Semi-engorged</strain>
        <tissue evidence="1">Salivary glands</tissue>
    </source>
</reference>
<accession>A0A6B0U0T3</accession>
<dbReference type="EMBL" id="GIFC01003999">
    <property type="protein sequence ID" value="MXU86082.1"/>
    <property type="molecule type" value="Transcribed_RNA"/>
</dbReference>
<evidence type="ECO:0000313" key="1">
    <source>
        <dbReference type="EMBL" id="MXU86082.1"/>
    </source>
</evidence>
<sequence length="89" mass="9931">MRGGRTSALLSAFAHSQSSRMWANVALSFPHSLHKSVTYTSGHRCFANTGVITELVCNWRNTTASSRVRRGWGRAIVLLANRYHRVTSL</sequence>
<organism evidence="1">
    <name type="scientific">Ixodes ricinus</name>
    <name type="common">Common tick</name>
    <name type="synonym">Acarus ricinus</name>
    <dbReference type="NCBI Taxonomy" id="34613"/>
    <lineage>
        <taxon>Eukaryota</taxon>
        <taxon>Metazoa</taxon>
        <taxon>Ecdysozoa</taxon>
        <taxon>Arthropoda</taxon>
        <taxon>Chelicerata</taxon>
        <taxon>Arachnida</taxon>
        <taxon>Acari</taxon>
        <taxon>Parasitiformes</taxon>
        <taxon>Ixodida</taxon>
        <taxon>Ixodoidea</taxon>
        <taxon>Ixodidae</taxon>
        <taxon>Ixodinae</taxon>
        <taxon>Ixodes</taxon>
    </lineage>
</organism>